<gene>
    <name evidence="1" type="ORF">M407DRAFT_20010</name>
</gene>
<evidence type="ECO:0000313" key="2">
    <source>
        <dbReference type="Proteomes" id="UP000054248"/>
    </source>
</evidence>
<keyword evidence="2" id="KW-1185">Reference proteome</keyword>
<proteinExistence type="predicted"/>
<dbReference type="HOGENOM" id="CLU_045027_0_0_1"/>
<reference evidence="1 2" key="1">
    <citation type="submission" date="2014-04" db="EMBL/GenBank/DDBJ databases">
        <authorList>
            <consortium name="DOE Joint Genome Institute"/>
            <person name="Kuo A."/>
            <person name="Girlanda M."/>
            <person name="Perotto S."/>
            <person name="Kohler A."/>
            <person name="Nagy L.G."/>
            <person name="Floudas D."/>
            <person name="Copeland A."/>
            <person name="Barry K.W."/>
            <person name="Cichocki N."/>
            <person name="Veneault-Fourrey C."/>
            <person name="LaButti K."/>
            <person name="Lindquist E.A."/>
            <person name="Lipzen A."/>
            <person name="Lundell T."/>
            <person name="Morin E."/>
            <person name="Murat C."/>
            <person name="Sun H."/>
            <person name="Tunlid A."/>
            <person name="Henrissat B."/>
            <person name="Grigoriev I.V."/>
            <person name="Hibbett D.S."/>
            <person name="Martin F."/>
            <person name="Nordberg H.P."/>
            <person name="Cantor M.N."/>
            <person name="Hua S.X."/>
        </authorList>
    </citation>
    <scope>NUCLEOTIDE SEQUENCE [LARGE SCALE GENOMIC DNA]</scope>
    <source>
        <strain evidence="1 2">MUT 4182</strain>
    </source>
</reference>
<protein>
    <recommendedName>
        <fullName evidence="3">F-box domain-containing protein</fullName>
    </recommendedName>
</protein>
<dbReference type="AlphaFoldDB" id="A0A0C3QSE0"/>
<dbReference type="OrthoDB" id="3172239at2759"/>
<dbReference type="Proteomes" id="UP000054248">
    <property type="component" value="Unassembled WGS sequence"/>
</dbReference>
<reference evidence="2" key="2">
    <citation type="submission" date="2015-01" db="EMBL/GenBank/DDBJ databases">
        <title>Evolutionary Origins and Diversification of the Mycorrhizal Mutualists.</title>
        <authorList>
            <consortium name="DOE Joint Genome Institute"/>
            <consortium name="Mycorrhizal Genomics Consortium"/>
            <person name="Kohler A."/>
            <person name="Kuo A."/>
            <person name="Nagy L.G."/>
            <person name="Floudas D."/>
            <person name="Copeland A."/>
            <person name="Barry K.W."/>
            <person name="Cichocki N."/>
            <person name="Veneault-Fourrey C."/>
            <person name="LaButti K."/>
            <person name="Lindquist E.A."/>
            <person name="Lipzen A."/>
            <person name="Lundell T."/>
            <person name="Morin E."/>
            <person name="Murat C."/>
            <person name="Riley R."/>
            <person name="Ohm R."/>
            <person name="Sun H."/>
            <person name="Tunlid A."/>
            <person name="Henrissat B."/>
            <person name="Grigoriev I.V."/>
            <person name="Hibbett D.S."/>
            <person name="Martin F."/>
        </authorList>
    </citation>
    <scope>NUCLEOTIDE SEQUENCE [LARGE SCALE GENOMIC DNA]</scope>
    <source>
        <strain evidence="2">MUT 4182</strain>
    </source>
</reference>
<dbReference type="EMBL" id="KN822967">
    <property type="protein sequence ID" value="KIO30884.1"/>
    <property type="molecule type" value="Genomic_DNA"/>
</dbReference>
<evidence type="ECO:0008006" key="3">
    <source>
        <dbReference type="Google" id="ProtNLM"/>
    </source>
</evidence>
<evidence type="ECO:0000313" key="1">
    <source>
        <dbReference type="EMBL" id="KIO30884.1"/>
    </source>
</evidence>
<organism evidence="1 2">
    <name type="scientific">Tulasnella calospora MUT 4182</name>
    <dbReference type="NCBI Taxonomy" id="1051891"/>
    <lineage>
        <taxon>Eukaryota</taxon>
        <taxon>Fungi</taxon>
        <taxon>Dikarya</taxon>
        <taxon>Basidiomycota</taxon>
        <taxon>Agaricomycotina</taxon>
        <taxon>Agaricomycetes</taxon>
        <taxon>Cantharellales</taxon>
        <taxon>Tulasnellaceae</taxon>
        <taxon>Tulasnella</taxon>
    </lineage>
</organism>
<sequence length="539" mass="60507">MKSTLRIISVIQARVDAFLKEIFDICESSEDDPTTKSLSDTIATEIAIFDAVETVIRRRRNEHTLFSRLATDIVHSIFGIALDVDRIHDPDLPSDVLGDNRHQLEGMRRVPSAWNNFLLSSPKYWQVVDITRPAKAIASVIERSGSAPLCVCSFVGPSRASSIRLVPATRAQTLRSNDVKGYPLYRRFLQNTIPVLQTLELRASPWPSDDPIESLGNLPFIRHLKAQWWQPPADAAWFIGLKELVLWRTLEPDMELLRVLSACTNLERLNIFSMDELVVGELSGTISPITLPRLRSIWLKFKSSGSVVKLIRRLIIPQCLRRTLHVKQALDIGLYVADYGRFISLEEGCSGQYPNSADVLIQGSYPGWEYKTESRQLVLEALDGEEIPVHHDLVREFQSALKGPSLTVTIKYQSEKTWLFLKYFGDQNVQTIVVHFAGQFLGAVDLLKAIGAHPAHPSGPDGPMANTATDWPFKSLRSIYIHDTHVKLVEFTGLVEEHLHKNSRPLLEEIVFVNCNLIGMELAQAAERLAAIGINLQGV</sequence>
<dbReference type="SUPFAM" id="SSF52047">
    <property type="entry name" value="RNI-like"/>
    <property type="match status" value="1"/>
</dbReference>
<name>A0A0C3QSE0_9AGAM</name>
<accession>A0A0C3QSE0</accession>